<dbReference type="InterPro" id="IPR006764">
    <property type="entry name" value="SAM_dep_MeTrfase_SAV2177_type"/>
</dbReference>
<dbReference type="RefSeq" id="WP_185758921.1">
    <property type="nucleotide sequence ID" value="NZ_VFPO01000001.1"/>
</dbReference>
<dbReference type="Gene3D" id="3.40.50.150">
    <property type="entry name" value="Vaccinia Virus protein VP39"/>
    <property type="match status" value="1"/>
</dbReference>
<dbReference type="PIRSF" id="PIRSF017393">
    <property type="entry name" value="MTase_SAV2177"/>
    <property type="match status" value="1"/>
</dbReference>
<organism evidence="2 3">
    <name type="scientific">Actinomadura hallensis</name>
    <dbReference type="NCBI Taxonomy" id="337895"/>
    <lineage>
        <taxon>Bacteria</taxon>
        <taxon>Bacillati</taxon>
        <taxon>Actinomycetota</taxon>
        <taxon>Actinomycetes</taxon>
        <taxon>Streptosporangiales</taxon>
        <taxon>Thermomonosporaceae</taxon>
        <taxon>Actinomadura</taxon>
    </lineage>
</organism>
<evidence type="ECO:0000313" key="2">
    <source>
        <dbReference type="EMBL" id="TQM70888.1"/>
    </source>
</evidence>
<dbReference type="SUPFAM" id="SSF53335">
    <property type="entry name" value="S-adenosyl-L-methionine-dependent methyltransferases"/>
    <property type="match status" value="1"/>
</dbReference>
<accession>A0A543IJX8</accession>
<dbReference type="Proteomes" id="UP000316706">
    <property type="component" value="Unassembled WGS sequence"/>
</dbReference>
<name>A0A543IJX8_9ACTN</name>
<keyword evidence="2" id="KW-0808">Transferase</keyword>
<dbReference type="GO" id="GO:0032259">
    <property type="term" value="P:methylation"/>
    <property type="evidence" value="ECO:0007669"/>
    <property type="project" value="UniProtKB-KW"/>
</dbReference>
<dbReference type="AlphaFoldDB" id="A0A543IJX8"/>
<protein>
    <submittedName>
        <fullName evidence="2">S-adenosyl methyltransferase</fullName>
    </submittedName>
</protein>
<reference evidence="2 3" key="1">
    <citation type="submission" date="2019-06" db="EMBL/GenBank/DDBJ databases">
        <title>Sequencing the genomes of 1000 actinobacteria strains.</title>
        <authorList>
            <person name="Klenk H.-P."/>
        </authorList>
    </citation>
    <scope>NUCLEOTIDE SEQUENCE [LARGE SCALE GENOMIC DNA]</scope>
    <source>
        <strain evidence="2 3">DSM 45043</strain>
    </source>
</reference>
<comment type="caution">
    <text evidence="2">The sequence shown here is derived from an EMBL/GenBank/DDBJ whole genome shotgun (WGS) entry which is preliminary data.</text>
</comment>
<sequence length="288" mass="30837">MSSTGDGGPPPDGDVVNPAAEPPLAGQDRPSSARVYDYLLGGKDNFAADRSAADKIEETFPAIRIGAQENRRFLLRGVRYLAAEAGIRQFLDIGTGIPTSPNVHEVAQSTTPDARIVYVDNDPVVLVHARALMVSGPKGNVGYLDADIRDPEAIVGSDLVREILDFGEPIALILSAVLHFIPDEERPEGIVKTFVGALPPGSFVLASHVTPEHEPRLRWASVGYRDDGVRTRARTAAEFERLVFSGNGLELVPPGIVLVSQWRRDPEDPPAPTPAEVSAYGGLGRLPG</sequence>
<proteinExistence type="predicted"/>
<gene>
    <name evidence="2" type="ORF">FHX41_4633</name>
</gene>
<feature type="region of interest" description="Disordered" evidence="1">
    <location>
        <begin position="265"/>
        <end position="288"/>
    </location>
</feature>
<dbReference type="EMBL" id="VFPO01000001">
    <property type="protein sequence ID" value="TQM70888.1"/>
    <property type="molecule type" value="Genomic_DNA"/>
</dbReference>
<keyword evidence="3" id="KW-1185">Reference proteome</keyword>
<dbReference type="InterPro" id="IPR029063">
    <property type="entry name" value="SAM-dependent_MTases_sf"/>
</dbReference>
<evidence type="ECO:0000313" key="3">
    <source>
        <dbReference type="Proteomes" id="UP000316706"/>
    </source>
</evidence>
<feature type="region of interest" description="Disordered" evidence="1">
    <location>
        <begin position="1"/>
        <end position="31"/>
    </location>
</feature>
<dbReference type="Pfam" id="PF04672">
    <property type="entry name" value="Methyltransf_19"/>
    <property type="match status" value="1"/>
</dbReference>
<dbReference type="GO" id="GO:0008168">
    <property type="term" value="F:methyltransferase activity"/>
    <property type="evidence" value="ECO:0007669"/>
    <property type="project" value="UniProtKB-KW"/>
</dbReference>
<evidence type="ECO:0000256" key="1">
    <source>
        <dbReference type="SAM" id="MobiDB-lite"/>
    </source>
</evidence>
<keyword evidence="2" id="KW-0489">Methyltransferase</keyword>